<evidence type="ECO:0000256" key="6">
    <source>
        <dbReference type="ARBA" id="ARBA00023015"/>
    </source>
</evidence>
<evidence type="ECO:0000313" key="14">
    <source>
        <dbReference type="EMBL" id="KJL43107.1"/>
    </source>
</evidence>
<feature type="region of interest" description="Disordered" evidence="11">
    <location>
        <begin position="256"/>
        <end position="277"/>
    </location>
</feature>
<comment type="caution">
    <text evidence="14">The sequence shown here is derived from an EMBL/GenBank/DDBJ whole genome shotgun (WGS) entry which is preliminary data.</text>
</comment>
<keyword evidence="15" id="KW-1185">Reference proteome</keyword>
<keyword evidence="3" id="KW-1003">Cell membrane</keyword>
<evidence type="ECO:0000256" key="12">
    <source>
        <dbReference type="SAM" id="Phobius"/>
    </source>
</evidence>
<evidence type="ECO:0000256" key="7">
    <source>
        <dbReference type="ARBA" id="ARBA00023136"/>
    </source>
</evidence>
<sequence length="277" mass="28877">MDEQEFAELAAGAALNALSPDDRAAFEAARREHPEWEHWIDTDAATAAALADTVSDAVPPLTLRSTLLSRIATTPQLPAMDAAVAATAEPVDRWTPAPPPAPERHGDESPVEPPPPTAVIQAVSRRRWTRGILALAASLVLLVALGLGAVQINEYMTRPPEVVALQQIEDAPDARSATVEVADGGTSTAHWAESVGKVVLVSQGLPQIADDESFELWFVRDGAAVPAGVFEPTDGTTTALLEGAMEAGDVIAVTIEPQGGSPTGEPSSDPIVTIPTA</sequence>
<evidence type="ECO:0000256" key="5">
    <source>
        <dbReference type="ARBA" id="ARBA00022989"/>
    </source>
</evidence>
<keyword evidence="4 12" id="KW-0812">Transmembrane</keyword>
<accession>A0A0M2H977</accession>
<protein>
    <recommendedName>
        <fullName evidence="10">Regulator of SigK</fullName>
    </recommendedName>
    <alternativeName>
        <fullName evidence="9">Sigma-K anti-sigma factor RskA</fullName>
    </alternativeName>
</protein>
<keyword evidence="5 12" id="KW-1133">Transmembrane helix</keyword>
<proteinExistence type="predicted"/>
<keyword evidence="7 12" id="KW-0472">Membrane</keyword>
<dbReference type="PATRIC" id="fig|69370.6.peg.1631"/>
<feature type="region of interest" description="Disordered" evidence="11">
    <location>
        <begin position="83"/>
        <end position="115"/>
    </location>
</feature>
<feature type="domain" description="Anti-sigma K factor RskA C-terminal" evidence="13">
    <location>
        <begin position="133"/>
        <end position="267"/>
    </location>
</feature>
<dbReference type="RefSeq" id="WP_045298060.1">
    <property type="nucleotide sequence ID" value="NZ_JYJA01000032.1"/>
</dbReference>
<dbReference type="EMBL" id="JYJA01000032">
    <property type="protein sequence ID" value="KJL43107.1"/>
    <property type="molecule type" value="Genomic_DNA"/>
</dbReference>
<dbReference type="GO" id="GO:0005886">
    <property type="term" value="C:plasma membrane"/>
    <property type="evidence" value="ECO:0007669"/>
    <property type="project" value="UniProtKB-SubCell"/>
</dbReference>
<evidence type="ECO:0000256" key="11">
    <source>
        <dbReference type="SAM" id="MobiDB-lite"/>
    </source>
</evidence>
<dbReference type="Pfam" id="PF10099">
    <property type="entry name" value="RskA_C"/>
    <property type="match status" value="1"/>
</dbReference>
<dbReference type="Proteomes" id="UP000034098">
    <property type="component" value="Unassembled WGS sequence"/>
</dbReference>
<evidence type="ECO:0000256" key="9">
    <source>
        <dbReference type="ARBA" id="ARBA00029829"/>
    </source>
</evidence>
<dbReference type="InterPro" id="IPR041916">
    <property type="entry name" value="Anti_sigma_zinc_sf"/>
</dbReference>
<name>A0A0M2H977_MICTR</name>
<dbReference type="GO" id="GO:0006417">
    <property type="term" value="P:regulation of translation"/>
    <property type="evidence" value="ECO:0007669"/>
    <property type="project" value="TreeGrafter"/>
</dbReference>
<dbReference type="GO" id="GO:0016989">
    <property type="term" value="F:sigma factor antagonist activity"/>
    <property type="evidence" value="ECO:0007669"/>
    <property type="project" value="TreeGrafter"/>
</dbReference>
<keyword evidence="8" id="KW-0804">Transcription</keyword>
<evidence type="ECO:0000256" key="8">
    <source>
        <dbReference type="ARBA" id="ARBA00023163"/>
    </source>
</evidence>
<dbReference type="AlphaFoldDB" id="A0A0M2H977"/>
<evidence type="ECO:0000256" key="10">
    <source>
        <dbReference type="ARBA" id="ARBA00030803"/>
    </source>
</evidence>
<dbReference type="PANTHER" id="PTHR37461:SF1">
    <property type="entry name" value="ANTI-SIGMA-K FACTOR RSKA"/>
    <property type="match status" value="1"/>
</dbReference>
<evidence type="ECO:0000256" key="4">
    <source>
        <dbReference type="ARBA" id="ARBA00022692"/>
    </source>
</evidence>
<dbReference type="InterPro" id="IPR051474">
    <property type="entry name" value="Anti-sigma-K/W_factor"/>
</dbReference>
<dbReference type="PANTHER" id="PTHR37461">
    <property type="entry name" value="ANTI-SIGMA-K FACTOR RSKA"/>
    <property type="match status" value="1"/>
</dbReference>
<evidence type="ECO:0000259" key="13">
    <source>
        <dbReference type="Pfam" id="PF10099"/>
    </source>
</evidence>
<evidence type="ECO:0000256" key="1">
    <source>
        <dbReference type="ARBA" id="ARBA00004167"/>
    </source>
</evidence>
<dbReference type="OrthoDB" id="153510at2"/>
<dbReference type="InterPro" id="IPR018764">
    <property type="entry name" value="RskA_C"/>
</dbReference>
<gene>
    <name evidence="14" type="ORF">RS82_01599</name>
</gene>
<organism evidence="14 15">
    <name type="scientific">Microbacterium trichothecenolyticum</name>
    <name type="common">Aureobacterium trichothecenolyticum</name>
    <dbReference type="NCBI Taxonomy" id="69370"/>
    <lineage>
        <taxon>Bacteria</taxon>
        <taxon>Bacillati</taxon>
        <taxon>Actinomycetota</taxon>
        <taxon>Actinomycetes</taxon>
        <taxon>Micrococcales</taxon>
        <taxon>Microbacteriaceae</taxon>
        <taxon>Microbacterium</taxon>
    </lineage>
</organism>
<evidence type="ECO:0000256" key="3">
    <source>
        <dbReference type="ARBA" id="ARBA00022475"/>
    </source>
</evidence>
<feature type="transmembrane region" description="Helical" evidence="12">
    <location>
        <begin position="132"/>
        <end position="152"/>
    </location>
</feature>
<keyword evidence="6" id="KW-0805">Transcription regulation</keyword>
<reference evidence="14 15" key="1">
    <citation type="submission" date="2015-02" db="EMBL/GenBank/DDBJ databases">
        <title>Draft genome sequences of ten Microbacterium spp. with emphasis on heavy metal contaminated environments.</title>
        <authorList>
            <person name="Corretto E."/>
        </authorList>
    </citation>
    <scope>NUCLEOTIDE SEQUENCE [LARGE SCALE GENOMIC DNA]</scope>
    <source>
        <strain evidence="14 15">DSM 8608</strain>
    </source>
</reference>
<dbReference type="Gene3D" id="1.10.10.1320">
    <property type="entry name" value="Anti-sigma factor, zinc-finger domain"/>
    <property type="match status" value="1"/>
</dbReference>
<evidence type="ECO:0000256" key="2">
    <source>
        <dbReference type="ARBA" id="ARBA00004236"/>
    </source>
</evidence>
<comment type="subcellular location">
    <subcellularLocation>
        <location evidence="2">Cell membrane</location>
    </subcellularLocation>
    <subcellularLocation>
        <location evidence="1">Membrane</location>
        <topology evidence="1">Single-pass membrane protein</topology>
    </subcellularLocation>
</comment>
<evidence type="ECO:0000313" key="15">
    <source>
        <dbReference type="Proteomes" id="UP000034098"/>
    </source>
</evidence>